<reference evidence="3 4" key="1">
    <citation type="journal article" date="2013" name="Genome Biol.">
        <title>The genome sequence of the most widely cultivated cacao type and its use to identify candidate genes regulating pod color.</title>
        <authorList>
            <person name="Motamayor J.C."/>
            <person name="Mockaitis K."/>
            <person name="Schmutz J."/>
            <person name="Haiminen N."/>
            <person name="Iii D.L."/>
            <person name="Cornejo O."/>
            <person name="Findley S.D."/>
            <person name="Zheng P."/>
            <person name="Utro F."/>
            <person name="Royaert S."/>
            <person name="Saski C."/>
            <person name="Jenkins J."/>
            <person name="Podicheti R."/>
            <person name="Zhao M."/>
            <person name="Scheffler B.E."/>
            <person name="Stack J.C."/>
            <person name="Feltus F.A."/>
            <person name="Mustiga G.M."/>
            <person name="Amores F."/>
            <person name="Phillips W."/>
            <person name="Marelli J.P."/>
            <person name="May G.D."/>
            <person name="Shapiro H."/>
            <person name="Ma J."/>
            <person name="Bustamante C.D."/>
            <person name="Schnell R.J."/>
            <person name="Main D."/>
            <person name="Gilbert D."/>
            <person name="Parida L."/>
            <person name="Kuhn D.N."/>
        </authorList>
    </citation>
    <scope>NUCLEOTIDE SEQUENCE [LARGE SCALE GENOMIC DNA]</scope>
    <source>
        <strain evidence="4">cv. Matina 1-6</strain>
    </source>
</reference>
<dbReference type="AlphaFoldDB" id="A0A061EYV9"/>
<dbReference type="PANTHER" id="PTHR47723">
    <property type="entry name" value="OS05G0353850 PROTEIN"/>
    <property type="match status" value="1"/>
</dbReference>
<dbReference type="InterPro" id="IPR036397">
    <property type="entry name" value="RNaseH_sf"/>
</dbReference>
<keyword evidence="4" id="KW-1185">Reference proteome</keyword>
<dbReference type="InterPro" id="IPR044730">
    <property type="entry name" value="RNase_H-like_dom_plant"/>
</dbReference>
<organism evidence="3 4">
    <name type="scientific">Theobroma cacao</name>
    <name type="common">Cacao</name>
    <name type="synonym">Cocoa</name>
    <dbReference type="NCBI Taxonomy" id="3641"/>
    <lineage>
        <taxon>Eukaryota</taxon>
        <taxon>Viridiplantae</taxon>
        <taxon>Streptophyta</taxon>
        <taxon>Embryophyta</taxon>
        <taxon>Tracheophyta</taxon>
        <taxon>Spermatophyta</taxon>
        <taxon>Magnoliopsida</taxon>
        <taxon>eudicotyledons</taxon>
        <taxon>Gunneridae</taxon>
        <taxon>Pentapetalae</taxon>
        <taxon>rosids</taxon>
        <taxon>malvids</taxon>
        <taxon>Malvales</taxon>
        <taxon>Malvaceae</taxon>
        <taxon>Byttnerioideae</taxon>
        <taxon>Theobroma</taxon>
    </lineage>
</organism>
<feature type="transmembrane region" description="Helical" evidence="1">
    <location>
        <begin position="153"/>
        <end position="173"/>
    </location>
</feature>
<keyword evidence="1" id="KW-1133">Transmembrane helix</keyword>
<gene>
    <name evidence="3" type="ORF">TCM_025355</name>
</gene>
<accession>A0A061EYV9</accession>
<keyword evidence="1" id="KW-0812">Transmembrane</keyword>
<dbReference type="SUPFAM" id="SSF53098">
    <property type="entry name" value="Ribonuclease H-like"/>
    <property type="match status" value="1"/>
</dbReference>
<dbReference type="InterPro" id="IPR053151">
    <property type="entry name" value="RNase_H-like"/>
</dbReference>
<evidence type="ECO:0000313" key="3">
    <source>
        <dbReference type="EMBL" id="EOY09986.1"/>
    </source>
</evidence>
<dbReference type="InParanoid" id="A0A061EYV9"/>
<dbReference type="InterPro" id="IPR002156">
    <property type="entry name" value="RNaseH_domain"/>
</dbReference>
<evidence type="ECO:0000259" key="2">
    <source>
        <dbReference type="Pfam" id="PF13456"/>
    </source>
</evidence>
<protein>
    <recommendedName>
        <fullName evidence="2">RNase H type-1 domain-containing protein</fullName>
    </recommendedName>
</protein>
<dbReference type="Proteomes" id="UP000026915">
    <property type="component" value="Chromosome 5"/>
</dbReference>
<proteinExistence type="predicted"/>
<sequence length="185" mass="20657">MGFEMVEPLLGMPLVSGNAHYDMGSSTHGKSSPASCARGLQDSQGHVKGVFYDPLGIQDSNVVELLAIYNALKLFAFTSSVGSYKLIVEIDSKVVISWVLEGVQRPWNAWRTFNAINRLCATIACIRFIHTSFREATTMAVVMKFGMDGEEMFYAWWIAFDVLIALTHVYVLVVSNNGSLFRHYF</sequence>
<dbReference type="Gramene" id="EOY09986">
    <property type="protein sequence ID" value="EOY09986"/>
    <property type="gene ID" value="TCM_025355"/>
</dbReference>
<dbReference type="GO" id="GO:0003676">
    <property type="term" value="F:nucleic acid binding"/>
    <property type="evidence" value="ECO:0007669"/>
    <property type="project" value="InterPro"/>
</dbReference>
<evidence type="ECO:0000313" key="4">
    <source>
        <dbReference type="Proteomes" id="UP000026915"/>
    </source>
</evidence>
<feature type="domain" description="RNase H type-1" evidence="2">
    <location>
        <begin position="26"/>
        <end position="140"/>
    </location>
</feature>
<dbReference type="Pfam" id="PF13456">
    <property type="entry name" value="RVT_3"/>
    <property type="match status" value="1"/>
</dbReference>
<dbReference type="PANTHER" id="PTHR47723:SF22">
    <property type="entry name" value="RNASE H TYPE-1 DOMAIN-CONTAINING PROTEIN"/>
    <property type="match status" value="1"/>
</dbReference>
<dbReference type="CDD" id="cd06222">
    <property type="entry name" value="RNase_H_like"/>
    <property type="match status" value="1"/>
</dbReference>
<keyword evidence="1" id="KW-0472">Membrane</keyword>
<dbReference type="Gene3D" id="3.30.420.10">
    <property type="entry name" value="Ribonuclease H-like superfamily/Ribonuclease H"/>
    <property type="match status" value="1"/>
</dbReference>
<evidence type="ECO:0000256" key="1">
    <source>
        <dbReference type="SAM" id="Phobius"/>
    </source>
</evidence>
<dbReference type="HOGENOM" id="CLU_1463750_0_0_1"/>
<dbReference type="GO" id="GO:0004523">
    <property type="term" value="F:RNA-DNA hybrid ribonuclease activity"/>
    <property type="evidence" value="ECO:0007669"/>
    <property type="project" value="InterPro"/>
</dbReference>
<name>A0A061EYV9_THECC</name>
<dbReference type="EMBL" id="CM001883">
    <property type="protein sequence ID" value="EOY09986.1"/>
    <property type="molecule type" value="Genomic_DNA"/>
</dbReference>
<dbReference type="InterPro" id="IPR012337">
    <property type="entry name" value="RNaseH-like_sf"/>
</dbReference>